<evidence type="ECO:0000313" key="2">
    <source>
        <dbReference type="Proteomes" id="UP001153331"/>
    </source>
</evidence>
<sequence length="764" mass="86465">MASRSTATKFPVPLLQRSNRNDRHRNIQWQLWPRTARQPDDFDAESLECDHPDLEDGSLIAWGLRQSKDASGEGVQIDVLYGSGTDLHWSCNLSDDDLSQTLELPTPSLRVCFINTLGTDQNWLPGNFSPHPRTIQILRKAGLSGILLCTLYSEQSYWAKMGNQSFMKYDKNGKLLSHEICYQYCCGWDTGVSFTNAIRDKQRSTYFCINYPAGARSRIRTIFQHASRREVLHRDFFIDSMVADDCLKQWQFDIGQRRLMLLSIERTLEKPPVEDLKDESVTKVQLKSSRIFHEIVPSLIQGFRRYQRPDIEQTAKTEAVGSSPDAIEQQYWQQQLATSFGNSGKSQEIDYDKATRHLHKIVREWLGLRQACEDLLAQLKFLQNTSKTFKEKRGQDWTFNQTADAEETFEVLISQCGVCVRWAQSYHDRTQVRINMLFHLANQRTATDTARIAEQTQRDSASMITIAAVTMFFLPGTFICAILSTTFFEFGESGLQVSSQCDELTLEASGTAAMNEPFRAGLASSTLRQPLYQMSSNTVKQTLRVGVLFEETQMTDLVGLDILNNLTPKTLDIMSALLPSVESLREHTVPMEFLYISSSLDLAWTTPEMHVKPTHTYTNAPRDLDILLIGGPDPMSVKPASLGFLREASKQTKIIFTTCTGAMWLAKAGVLDGKKATTNRTLLGVSKQMMPNVEWLDQRWVVDEGHFDGAQIWTSGGAGCGIDMIIEYTHQNFNNQLVEMGCIGLDFDFEGRSQFYKTPLTGFA</sequence>
<dbReference type="Proteomes" id="UP001153331">
    <property type="component" value="Unassembled WGS sequence"/>
</dbReference>
<protein>
    <submittedName>
        <fullName evidence="1">Uncharacterized protein</fullName>
    </submittedName>
</protein>
<dbReference type="EMBL" id="JAPHNI010000937">
    <property type="protein sequence ID" value="KAJ8107400.1"/>
    <property type="molecule type" value="Genomic_DNA"/>
</dbReference>
<name>A0ACC2HWZ9_9PLEO</name>
<proteinExistence type="predicted"/>
<reference evidence="1" key="1">
    <citation type="submission" date="2022-11" db="EMBL/GenBank/DDBJ databases">
        <title>Genome Sequence of Boeremia exigua.</title>
        <authorList>
            <person name="Buettner E."/>
        </authorList>
    </citation>
    <scope>NUCLEOTIDE SEQUENCE</scope>
    <source>
        <strain evidence="1">CU02</strain>
    </source>
</reference>
<evidence type="ECO:0000313" key="1">
    <source>
        <dbReference type="EMBL" id="KAJ8107400.1"/>
    </source>
</evidence>
<organism evidence="1 2">
    <name type="scientific">Boeremia exigua</name>
    <dbReference type="NCBI Taxonomy" id="749465"/>
    <lineage>
        <taxon>Eukaryota</taxon>
        <taxon>Fungi</taxon>
        <taxon>Dikarya</taxon>
        <taxon>Ascomycota</taxon>
        <taxon>Pezizomycotina</taxon>
        <taxon>Dothideomycetes</taxon>
        <taxon>Pleosporomycetidae</taxon>
        <taxon>Pleosporales</taxon>
        <taxon>Pleosporineae</taxon>
        <taxon>Didymellaceae</taxon>
        <taxon>Boeremia</taxon>
    </lineage>
</organism>
<gene>
    <name evidence="1" type="ORF">OPT61_g8894</name>
</gene>
<accession>A0ACC2HWZ9</accession>
<comment type="caution">
    <text evidence="1">The sequence shown here is derived from an EMBL/GenBank/DDBJ whole genome shotgun (WGS) entry which is preliminary data.</text>
</comment>
<keyword evidence="2" id="KW-1185">Reference proteome</keyword>